<accession>A0ABP8LB79</accession>
<comment type="caution">
    <text evidence="2">The sequence shown here is derived from an EMBL/GenBank/DDBJ whole genome shotgun (WGS) entry which is preliminary data.</text>
</comment>
<name>A0ABP8LB79_9MICO</name>
<feature type="region of interest" description="Disordered" evidence="1">
    <location>
        <begin position="43"/>
        <end position="90"/>
    </location>
</feature>
<evidence type="ECO:0000256" key="1">
    <source>
        <dbReference type="SAM" id="MobiDB-lite"/>
    </source>
</evidence>
<evidence type="ECO:0000313" key="2">
    <source>
        <dbReference type="EMBL" id="GAA4425647.1"/>
    </source>
</evidence>
<gene>
    <name evidence="2" type="ORF">GCM10023169_23500</name>
</gene>
<dbReference type="EMBL" id="BAABGN010000011">
    <property type="protein sequence ID" value="GAA4425647.1"/>
    <property type="molecule type" value="Genomic_DNA"/>
</dbReference>
<protein>
    <submittedName>
        <fullName evidence="2">Uncharacterized protein</fullName>
    </submittedName>
</protein>
<feature type="compositionally biased region" description="Low complexity" evidence="1">
    <location>
        <begin position="51"/>
        <end position="69"/>
    </location>
</feature>
<reference evidence="3" key="1">
    <citation type="journal article" date="2019" name="Int. J. Syst. Evol. Microbiol.">
        <title>The Global Catalogue of Microorganisms (GCM) 10K type strain sequencing project: providing services to taxonomists for standard genome sequencing and annotation.</title>
        <authorList>
            <consortium name="The Broad Institute Genomics Platform"/>
            <consortium name="The Broad Institute Genome Sequencing Center for Infectious Disease"/>
            <person name="Wu L."/>
            <person name="Ma J."/>
        </authorList>
    </citation>
    <scope>NUCLEOTIDE SEQUENCE [LARGE SCALE GENOMIC DNA]</scope>
    <source>
        <strain evidence="3">JCM 17810</strain>
    </source>
</reference>
<keyword evidence="3" id="KW-1185">Reference proteome</keyword>
<sequence>MRRDDRTGYKRAVVHYCPDMKGRRFLGTVAAVLVIAACADPEGVAEPPRESSTTTQQPDAAATTADPSPVVETSEAATTEPPAPIGPQACGTVTSVIGEELTVEIVTGDVACPFAEDLLDTYYNDPPSPPEGSGGYVTIDDWECNSSSSQEPGHASTCHGPDNAVVVTLVSGAEPGERSEGGEGPIGPICSQIDDPTLEQLFPDGEFDEALCQSYIDGENSIG</sequence>
<dbReference type="Proteomes" id="UP001500622">
    <property type="component" value="Unassembled WGS sequence"/>
</dbReference>
<evidence type="ECO:0000313" key="3">
    <source>
        <dbReference type="Proteomes" id="UP001500622"/>
    </source>
</evidence>
<proteinExistence type="predicted"/>
<organism evidence="2 3">
    <name type="scientific">Georgenia halophila</name>
    <dbReference type="NCBI Taxonomy" id="620889"/>
    <lineage>
        <taxon>Bacteria</taxon>
        <taxon>Bacillati</taxon>
        <taxon>Actinomycetota</taxon>
        <taxon>Actinomycetes</taxon>
        <taxon>Micrococcales</taxon>
        <taxon>Bogoriellaceae</taxon>
        <taxon>Georgenia</taxon>
    </lineage>
</organism>